<dbReference type="OrthoDB" id="416253at2759"/>
<dbReference type="InterPro" id="IPR023210">
    <property type="entry name" value="NADP_OxRdtase_dom"/>
</dbReference>
<evidence type="ECO:0000256" key="2">
    <source>
        <dbReference type="PIRSR" id="PIRSR000097-1"/>
    </source>
</evidence>
<dbReference type="Proteomes" id="UP000277580">
    <property type="component" value="Unassembled WGS sequence"/>
</dbReference>
<organism evidence="6 7">
    <name type="scientific">Morchella conica CCBAS932</name>
    <dbReference type="NCBI Taxonomy" id="1392247"/>
    <lineage>
        <taxon>Eukaryota</taxon>
        <taxon>Fungi</taxon>
        <taxon>Dikarya</taxon>
        <taxon>Ascomycota</taxon>
        <taxon>Pezizomycotina</taxon>
        <taxon>Pezizomycetes</taxon>
        <taxon>Pezizales</taxon>
        <taxon>Morchellaceae</taxon>
        <taxon>Morchella</taxon>
    </lineage>
</organism>
<keyword evidence="7" id="KW-1185">Reference proteome</keyword>
<dbReference type="Pfam" id="PF00248">
    <property type="entry name" value="Aldo_ket_red"/>
    <property type="match status" value="1"/>
</dbReference>
<dbReference type="InterPro" id="IPR036812">
    <property type="entry name" value="NAD(P)_OxRdtase_dom_sf"/>
</dbReference>
<dbReference type="STRING" id="1392247.A0A3N4KZC9"/>
<dbReference type="PRINTS" id="PR00069">
    <property type="entry name" value="ALDKETRDTASE"/>
</dbReference>
<dbReference type="InterPro" id="IPR020471">
    <property type="entry name" value="AKR"/>
</dbReference>
<dbReference type="PANTHER" id="PTHR11732">
    <property type="entry name" value="ALDO/KETO REDUCTASE"/>
    <property type="match status" value="1"/>
</dbReference>
<gene>
    <name evidence="6" type="ORF">P167DRAFT_554185</name>
</gene>
<dbReference type="InParanoid" id="A0A3N4KZC9"/>
<evidence type="ECO:0000313" key="7">
    <source>
        <dbReference type="Proteomes" id="UP000277580"/>
    </source>
</evidence>
<evidence type="ECO:0000256" key="3">
    <source>
        <dbReference type="PIRSR" id="PIRSR000097-2"/>
    </source>
</evidence>
<dbReference type="SUPFAM" id="SSF51430">
    <property type="entry name" value="NAD(P)-linked oxidoreductase"/>
    <property type="match status" value="1"/>
</dbReference>
<feature type="domain" description="NADP-dependent oxidoreductase" evidence="5">
    <location>
        <begin position="18"/>
        <end position="283"/>
    </location>
</feature>
<accession>A0A3N4KZC9</accession>
<dbReference type="AlphaFoldDB" id="A0A3N4KZC9"/>
<evidence type="ECO:0000256" key="1">
    <source>
        <dbReference type="ARBA" id="ARBA00023002"/>
    </source>
</evidence>
<feature type="binding site" evidence="3">
    <location>
        <position position="111"/>
    </location>
    <ligand>
        <name>substrate</name>
    </ligand>
</feature>
<dbReference type="PROSITE" id="PS00063">
    <property type="entry name" value="ALDOKETO_REDUCTASE_3"/>
    <property type="match status" value="1"/>
</dbReference>
<dbReference type="GO" id="GO:0016616">
    <property type="term" value="F:oxidoreductase activity, acting on the CH-OH group of donors, NAD or NADP as acceptor"/>
    <property type="evidence" value="ECO:0007669"/>
    <property type="project" value="UniProtKB-ARBA"/>
</dbReference>
<dbReference type="FunCoup" id="A0A3N4KZC9">
    <property type="interactions" value="487"/>
</dbReference>
<dbReference type="EMBL" id="ML119138">
    <property type="protein sequence ID" value="RPB11085.1"/>
    <property type="molecule type" value="Genomic_DNA"/>
</dbReference>
<evidence type="ECO:0000256" key="4">
    <source>
        <dbReference type="PIRSR" id="PIRSR000097-3"/>
    </source>
</evidence>
<proteinExistence type="predicted"/>
<feature type="site" description="Lowers pKa of active site Tyr" evidence="4">
    <location>
        <position position="80"/>
    </location>
</feature>
<name>A0A3N4KZC9_9PEZI</name>
<protein>
    <submittedName>
        <fullName evidence="6">Aldo/keto reductase</fullName>
    </submittedName>
</protein>
<feature type="active site" description="Proton donor" evidence="2">
    <location>
        <position position="52"/>
    </location>
</feature>
<dbReference type="PIRSF" id="PIRSF000097">
    <property type="entry name" value="AKR"/>
    <property type="match status" value="1"/>
</dbReference>
<dbReference type="InterPro" id="IPR018170">
    <property type="entry name" value="Aldo/ket_reductase_CS"/>
</dbReference>
<evidence type="ECO:0000259" key="5">
    <source>
        <dbReference type="Pfam" id="PF00248"/>
    </source>
</evidence>
<sequence length="317" mass="34897">MSVPSSFKLNTGASIPSIGLGTWQAPAGEVQKAVAHALLKAGYTHIDCAWCYGNEEEVGTGLKEAFDNGVKREDIFITTKVWSTYHSRVEEALDKSLKLLGLDYVDLYLMHWPVPLNPNGNHDKFPTKPEGGRDLHEGWDYIKTWKLMEKLLEGGKVKAIGVSNHSVPFLTKLLKETTVVPAVNQIENHPLLPQDDVVALCKENGILVTAYSPLGSTGGPLLKEEKVLKVAEKHGVDVGAVLLNYHVNRGIVVLAKSVTPSRIEANNKLLKLDEEDLEVLGSIYKEKGPQRFITPPWPINFGFPDWKQGGANIFESA</sequence>
<dbReference type="FunFam" id="3.20.20.100:FF:000002">
    <property type="entry name" value="2,5-diketo-D-gluconic acid reductase A"/>
    <property type="match status" value="1"/>
</dbReference>
<evidence type="ECO:0000313" key="6">
    <source>
        <dbReference type="EMBL" id="RPB11085.1"/>
    </source>
</evidence>
<reference evidence="6 7" key="1">
    <citation type="journal article" date="2018" name="Nat. Ecol. Evol.">
        <title>Pezizomycetes genomes reveal the molecular basis of ectomycorrhizal truffle lifestyle.</title>
        <authorList>
            <person name="Murat C."/>
            <person name="Payen T."/>
            <person name="Noel B."/>
            <person name="Kuo A."/>
            <person name="Morin E."/>
            <person name="Chen J."/>
            <person name="Kohler A."/>
            <person name="Krizsan K."/>
            <person name="Balestrini R."/>
            <person name="Da Silva C."/>
            <person name="Montanini B."/>
            <person name="Hainaut M."/>
            <person name="Levati E."/>
            <person name="Barry K.W."/>
            <person name="Belfiori B."/>
            <person name="Cichocki N."/>
            <person name="Clum A."/>
            <person name="Dockter R.B."/>
            <person name="Fauchery L."/>
            <person name="Guy J."/>
            <person name="Iotti M."/>
            <person name="Le Tacon F."/>
            <person name="Lindquist E.A."/>
            <person name="Lipzen A."/>
            <person name="Malagnac F."/>
            <person name="Mello A."/>
            <person name="Molinier V."/>
            <person name="Miyauchi S."/>
            <person name="Poulain J."/>
            <person name="Riccioni C."/>
            <person name="Rubini A."/>
            <person name="Sitrit Y."/>
            <person name="Splivallo R."/>
            <person name="Traeger S."/>
            <person name="Wang M."/>
            <person name="Zifcakova L."/>
            <person name="Wipf D."/>
            <person name="Zambonelli A."/>
            <person name="Paolocci F."/>
            <person name="Nowrousian M."/>
            <person name="Ottonello S."/>
            <person name="Baldrian P."/>
            <person name="Spatafora J.W."/>
            <person name="Henrissat B."/>
            <person name="Nagy L.G."/>
            <person name="Aury J.M."/>
            <person name="Wincker P."/>
            <person name="Grigoriev I.V."/>
            <person name="Bonfante P."/>
            <person name="Martin F.M."/>
        </authorList>
    </citation>
    <scope>NUCLEOTIDE SEQUENCE [LARGE SCALE GENOMIC DNA]</scope>
    <source>
        <strain evidence="6 7">CCBAS932</strain>
    </source>
</reference>
<keyword evidence="1" id="KW-0560">Oxidoreductase</keyword>
<dbReference type="Gene3D" id="3.20.20.100">
    <property type="entry name" value="NADP-dependent oxidoreductase domain"/>
    <property type="match status" value="1"/>
</dbReference>